<accession>A0A158Q665</accession>
<name>A0A158Q665_DRAME</name>
<evidence type="ECO:0000313" key="2">
    <source>
        <dbReference type="Proteomes" id="UP000038040"/>
    </source>
</evidence>
<evidence type="ECO:0000313" key="4">
    <source>
        <dbReference type="WBParaSite" id="DME_0000921301-mRNA-1"/>
    </source>
</evidence>
<reference evidence="4" key="1">
    <citation type="submission" date="2016-04" db="UniProtKB">
        <authorList>
            <consortium name="WormBaseParasite"/>
        </authorList>
    </citation>
    <scope>IDENTIFICATION</scope>
</reference>
<dbReference type="AlphaFoldDB" id="A0A158Q665"/>
<dbReference type="WBParaSite" id="DME_0000921301-mRNA-1">
    <property type="protein sequence ID" value="DME_0000921301-mRNA-1"/>
    <property type="gene ID" value="DME_0000921301"/>
</dbReference>
<evidence type="ECO:0000313" key="1">
    <source>
        <dbReference type="EMBL" id="VDN52977.1"/>
    </source>
</evidence>
<protein>
    <submittedName>
        <fullName evidence="4">Reverse transcriptase domain-containing protein</fullName>
    </submittedName>
</protein>
<reference evidence="1 3" key="2">
    <citation type="submission" date="2018-11" db="EMBL/GenBank/DDBJ databases">
        <authorList>
            <consortium name="Pathogen Informatics"/>
        </authorList>
    </citation>
    <scope>NUCLEOTIDE SEQUENCE [LARGE SCALE GENOMIC DNA]</scope>
</reference>
<organism evidence="2 4">
    <name type="scientific">Dracunculus medinensis</name>
    <name type="common">Guinea worm</name>
    <dbReference type="NCBI Taxonomy" id="318479"/>
    <lineage>
        <taxon>Eukaryota</taxon>
        <taxon>Metazoa</taxon>
        <taxon>Ecdysozoa</taxon>
        <taxon>Nematoda</taxon>
        <taxon>Chromadorea</taxon>
        <taxon>Rhabditida</taxon>
        <taxon>Spirurina</taxon>
        <taxon>Dracunculoidea</taxon>
        <taxon>Dracunculidae</taxon>
        <taxon>Dracunculus</taxon>
    </lineage>
</organism>
<gene>
    <name evidence="1" type="ORF">DME_LOCUS2950</name>
</gene>
<dbReference type="Proteomes" id="UP000038040">
    <property type="component" value="Unplaced"/>
</dbReference>
<sequence>MVHSGNAKAMAAYKIPDRLLINSNLIVMFSSDEDLSDDKAFDFLLKRILNNRNMSLERILWFRHTPPTRLPNLRPTVYQLSRIDFRYCYDKLLHHVAELCLNWSSSSKSFSAIIIEFSSVDVLNQNSFGTMLALLSDLLWWKNLEFKNDNFMSSSGLIVFQIIVFLRMMEGNDLPSIATLYTDNILFIHNDDIIEELMHRNK</sequence>
<dbReference type="EMBL" id="UYYG01000091">
    <property type="protein sequence ID" value="VDN52977.1"/>
    <property type="molecule type" value="Genomic_DNA"/>
</dbReference>
<dbReference type="Proteomes" id="UP000274756">
    <property type="component" value="Unassembled WGS sequence"/>
</dbReference>
<keyword evidence="3" id="KW-1185">Reference proteome</keyword>
<proteinExistence type="predicted"/>
<evidence type="ECO:0000313" key="3">
    <source>
        <dbReference type="Proteomes" id="UP000274756"/>
    </source>
</evidence>